<keyword evidence="2" id="KW-0489">Methyltransferase</keyword>
<accession>A0ABX2IV98</accession>
<organism evidence="2 3">
    <name type="scientific">Parasulfitobacter algicola</name>
    <dbReference type="NCBI Taxonomy" id="2614809"/>
    <lineage>
        <taxon>Bacteria</taxon>
        <taxon>Pseudomonadati</taxon>
        <taxon>Pseudomonadota</taxon>
        <taxon>Alphaproteobacteria</taxon>
        <taxon>Rhodobacterales</taxon>
        <taxon>Roseobacteraceae</taxon>
        <taxon>Parasulfitobacter</taxon>
    </lineage>
</organism>
<dbReference type="GO" id="GO:0008168">
    <property type="term" value="F:methyltransferase activity"/>
    <property type="evidence" value="ECO:0007669"/>
    <property type="project" value="UniProtKB-KW"/>
</dbReference>
<dbReference type="Pfam" id="PF13649">
    <property type="entry name" value="Methyltransf_25"/>
    <property type="match status" value="1"/>
</dbReference>
<dbReference type="CDD" id="cd02440">
    <property type="entry name" value="AdoMet_MTases"/>
    <property type="match status" value="1"/>
</dbReference>
<comment type="caution">
    <text evidence="2">The sequence shown here is derived from an EMBL/GenBank/DDBJ whole genome shotgun (WGS) entry which is preliminary data.</text>
</comment>
<gene>
    <name evidence="2" type="ORF">HRQ87_18875</name>
</gene>
<evidence type="ECO:0000259" key="1">
    <source>
        <dbReference type="Pfam" id="PF13649"/>
    </source>
</evidence>
<dbReference type="RefSeq" id="WP_174140001.1">
    <property type="nucleotide sequence ID" value="NZ_JABUFE010000021.1"/>
</dbReference>
<dbReference type="InterPro" id="IPR041698">
    <property type="entry name" value="Methyltransf_25"/>
</dbReference>
<dbReference type="SUPFAM" id="SSF53335">
    <property type="entry name" value="S-adenosyl-L-methionine-dependent methyltransferases"/>
    <property type="match status" value="1"/>
</dbReference>
<keyword evidence="3" id="KW-1185">Reference proteome</keyword>
<reference evidence="2 3" key="1">
    <citation type="submission" date="2020-06" db="EMBL/GenBank/DDBJ databases">
        <title>Sulfitobacter algicola sp. nov., isolated from green algae.</title>
        <authorList>
            <person name="Wang C."/>
        </authorList>
    </citation>
    <scope>NUCLEOTIDE SEQUENCE [LARGE SCALE GENOMIC DNA]</scope>
    <source>
        <strain evidence="2 3">1151</strain>
    </source>
</reference>
<dbReference type="GO" id="GO:0032259">
    <property type="term" value="P:methylation"/>
    <property type="evidence" value="ECO:0007669"/>
    <property type="project" value="UniProtKB-KW"/>
</dbReference>
<protein>
    <submittedName>
        <fullName evidence="2">Class I SAM-dependent methyltransferase</fullName>
    </submittedName>
</protein>
<keyword evidence="2" id="KW-0808">Transferase</keyword>
<dbReference type="Gene3D" id="3.40.50.150">
    <property type="entry name" value="Vaccinia Virus protein VP39"/>
    <property type="match status" value="1"/>
</dbReference>
<feature type="domain" description="Methyltransferase" evidence="1">
    <location>
        <begin position="66"/>
        <end position="152"/>
    </location>
</feature>
<proteinExistence type="predicted"/>
<sequence length="290" mass="32847">MAKQKLDTQAIGLDAGLAFTKWLTGAENLHYGLWTGLEVTAGNLRAAQDAYTDKLFKLLPDTPVRILDIGGGAGETAKKLLALGHSVDIVVPSPFLAARCRENAPDATVYEHKFEDFQTDQRFDLCLFSESYQYIPLDQGLTKCLELLTPEGHIIISDCFRTQEYSVDKSQAKVGGGHREWRFREMLETAPVGVISEEDITEAVAPSVDLEQALFNVFGYALTRVDQELSAKRPKIRWMINRVIRLMINDRKRARLDQRLNQKTRTAENFIKYNRYVMMKLRPTSDADQS</sequence>
<evidence type="ECO:0000313" key="2">
    <source>
        <dbReference type="EMBL" id="NSX56849.1"/>
    </source>
</evidence>
<dbReference type="EMBL" id="JABUFE010000021">
    <property type="protein sequence ID" value="NSX56849.1"/>
    <property type="molecule type" value="Genomic_DNA"/>
</dbReference>
<dbReference type="Proteomes" id="UP000777935">
    <property type="component" value="Unassembled WGS sequence"/>
</dbReference>
<dbReference type="InterPro" id="IPR029063">
    <property type="entry name" value="SAM-dependent_MTases_sf"/>
</dbReference>
<name>A0ABX2IV98_9RHOB</name>
<evidence type="ECO:0000313" key="3">
    <source>
        <dbReference type="Proteomes" id="UP000777935"/>
    </source>
</evidence>